<feature type="region of interest" description="Disordered" evidence="1">
    <location>
        <begin position="524"/>
        <end position="544"/>
    </location>
</feature>
<dbReference type="VEuPathDB" id="FungiDB:PYU1_G009641"/>
<dbReference type="Gene3D" id="3.30.530.20">
    <property type="match status" value="1"/>
</dbReference>
<dbReference type="Proteomes" id="UP000019132">
    <property type="component" value="Unassembled WGS sequence"/>
</dbReference>
<evidence type="ECO:0000256" key="1">
    <source>
        <dbReference type="SAM" id="MobiDB-lite"/>
    </source>
</evidence>
<dbReference type="InterPro" id="IPR023393">
    <property type="entry name" value="START-like_dom_sf"/>
</dbReference>
<keyword evidence="3" id="KW-1185">Reference proteome</keyword>
<sequence>MESLLDTDTPQFSRYRNFAARLTARSITGNNGGDDATTTGSAADTTASSVELSEDESAELTRLADILLADLRATYETHAFANRYKVDKSRWKSLKKREQLVVYKQRVPKSAATTLEAIADTFSSSTVSLTSEHSVAEENRPVPHVMLTGSVAGQVQDVLYGLASATTTAMKFKSSYCQDAVLDAQVLATIQGPTLDDPFRFLGIKWVLMNHPKSTKKRDLVYLETTGRTTLSNGESIAYHIEHSVTLQGLASHRRPTQLSRLSSSGPVRAKVSVGQLFRQRSSGATIDVFMSGYYDPCGDMLQFVAMNLAADQMLHAATSVLECASLKKLSWAAHLSGRKRRATTILRATQQENAHVLQEMEAAAHEVDAEHGNSSGASSICSICSRKFGRVLQRGGASCTICAQIACARCIVTKKLSFSQNDGVPMAVTRIGGGDLSSSGGPINTSMKEICQKPLNFCIPCVVKCNNESAAHVAIEEMLDQQGGAAGIDHLGSNGPSLTPRMTATARRRATRATSAFANTTPRFTFGGSSSTTPRPKAFSMASTTSSNTSSVILYEEPIVAHAAA</sequence>
<dbReference type="PANTHER" id="PTHR13510">
    <property type="entry name" value="FYVE-FINGER-CONTAINING RAB5 EFFECTOR PROTEIN RABENOSYN-5-RELATED"/>
    <property type="match status" value="1"/>
</dbReference>
<dbReference type="EMBL" id="GL376615">
    <property type="status" value="NOT_ANNOTATED_CDS"/>
    <property type="molecule type" value="Genomic_DNA"/>
</dbReference>
<reference evidence="3" key="1">
    <citation type="journal article" date="2010" name="Genome Biol.">
        <title>Genome sequence of the necrotrophic plant pathogen Pythium ultimum reveals original pathogenicity mechanisms and effector repertoire.</title>
        <authorList>
            <person name="Levesque C.A."/>
            <person name="Brouwer H."/>
            <person name="Cano L."/>
            <person name="Hamilton J.P."/>
            <person name="Holt C."/>
            <person name="Huitema E."/>
            <person name="Raffaele S."/>
            <person name="Robideau G.P."/>
            <person name="Thines M."/>
            <person name="Win J."/>
            <person name="Zerillo M.M."/>
            <person name="Beakes G.W."/>
            <person name="Boore J.L."/>
            <person name="Busam D."/>
            <person name="Dumas B."/>
            <person name="Ferriera S."/>
            <person name="Fuerstenberg S.I."/>
            <person name="Gachon C.M."/>
            <person name="Gaulin E."/>
            <person name="Govers F."/>
            <person name="Grenville-Briggs L."/>
            <person name="Horner N."/>
            <person name="Hostetler J."/>
            <person name="Jiang R.H."/>
            <person name="Johnson J."/>
            <person name="Krajaejun T."/>
            <person name="Lin H."/>
            <person name="Meijer H.J."/>
            <person name="Moore B."/>
            <person name="Morris P."/>
            <person name="Phuntmart V."/>
            <person name="Puiu D."/>
            <person name="Shetty J."/>
            <person name="Stajich J.E."/>
            <person name="Tripathy S."/>
            <person name="Wawra S."/>
            <person name="van West P."/>
            <person name="Whitty B.R."/>
            <person name="Coutinho P.M."/>
            <person name="Henrissat B."/>
            <person name="Martin F."/>
            <person name="Thomas P.D."/>
            <person name="Tyler B.M."/>
            <person name="De Vries R.P."/>
            <person name="Kamoun S."/>
            <person name="Yandell M."/>
            <person name="Tisserat N."/>
            <person name="Buell C.R."/>
        </authorList>
    </citation>
    <scope>NUCLEOTIDE SEQUENCE</scope>
    <source>
        <strain evidence="3">DAOM:BR144</strain>
    </source>
</reference>
<evidence type="ECO:0000313" key="2">
    <source>
        <dbReference type="EnsemblProtists" id="PYU1_T009659"/>
    </source>
</evidence>
<reference evidence="2" key="3">
    <citation type="submission" date="2015-02" db="UniProtKB">
        <authorList>
            <consortium name="EnsemblProtists"/>
        </authorList>
    </citation>
    <scope>IDENTIFICATION</scope>
    <source>
        <strain evidence="2">DAOM BR144</strain>
    </source>
</reference>
<name>K3WXG1_GLOUD</name>
<evidence type="ECO:0008006" key="4">
    <source>
        <dbReference type="Google" id="ProtNLM"/>
    </source>
</evidence>
<evidence type="ECO:0000313" key="3">
    <source>
        <dbReference type="Proteomes" id="UP000019132"/>
    </source>
</evidence>
<dbReference type="InParanoid" id="K3WXG1"/>
<dbReference type="Gene3D" id="3.30.40.10">
    <property type="entry name" value="Zinc/RING finger domain, C3HC4 (zinc finger)"/>
    <property type="match status" value="1"/>
</dbReference>
<dbReference type="PANTHER" id="PTHR13510:SF44">
    <property type="entry name" value="RABENOSYN-5"/>
    <property type="match status" value="1"/>
</dbReference>
<proteinExistence type="predicted"/>
<organism evidence="2 3">
    <name type="scientific">Globisporangium ultimum (strain ATCC 200006 / CBS 805.95 / DAOM BR144)</name>
    <name type="common">Pythium ultimum</name>
    <dbReference type="NCBI Taxonomy" id="431595"/>
    <lineage>
        <taxon>Eukaryota</taxon>
        <taxon>Sar</taxon>
        <taxon>Stramenopiles</taxon>
        <taxon>Oomycota</taxon>
        <taxon>Peronosporomycetes</taxon>
        <taxon>Pythiales</taxon>
        <taxon>Pythiaceae</taxon>
        <taxon>Globisporangium</taxon>
    </lineage>
</organism>
<dbReference type="InterPro" id="IPR052727">
    <property type="entry name" value="Rab4/Rab5_effector"/>
</dbReference>
<accession>K3WXG1</accession>
<reference evidence="3" key="2">
    <citation type="submission" date="2010-04" db="EMBL/GenBank/DDBJ databases">
        <authorList>
            <person name="Buell R."/>
            <person name="Hamilton J."/>
            <person name="Hostetler J."/>
        </authorList>
    </citation>
    <scope>NUCLEOTIDE SEQUENCE [LARGE SCALE GENOMIC DNA]</scope>
    <source>
        <strain evidence="3">DAOM:BR144</strain>
    </source>
</reference>
<dbReference type="STRING" id="431595.K3WXG1"/>
<dbReference type="InterPro" id="IPR013083">
    <property type="entry name" value="Znf_RING/FYVE/PHD"/>
</dbReference>
<dbReference type="OMA" id="SIEQPFR"/>
<feature type="region of interest" description="Disordered" evidence="1">
    <location>
        <begin position="26"/>
        <end position="54"/>
    </location>
</feature>
<protein>
    <recommendedName>
        <fullName evidence="4">FYVE-type domain-containing protein</fullName>
    </recommendedName>
</protein>
<dbReference type="EnsemblProtists" id="PYU1_T009659">
    <property type="protein sequence ID" value="PYU1_T009659"/>
    <property type="gene ID" value="PYU1_G009641"/>
</dbReference>
<dbReference type="CDD" id="cd00065">
    <property type="entry name" value="FYVE_like_SF"/>
    <property type="match status" value="1"/>
</dbReference>
<feature type="compositionally biased region" description="Low complexity" evidence="1">
    <location>
        <begin position="33"/>
        <end position="49"/>
    </location>
</feature>
<dbReference type="AlphaFoldDB" id="K3WXG1"/>
<dbReference type="eggNOG" id="ENOG502RV64">
    <property type="taxonomic scope" value="Eukaryota"/>
</dbReference>
<dbReference type="HOGENOM" id="CLU_015303_8_1_1"/>